<gene>
    <name evidence="1" type="ORF">ACFYXQ_37820</name>
</gene>
<reference evidence="1 2" key="1">
    <citation type="submission" date="2024-10" db="EMBL/GenBank/DDBJ databases">
        <title>The Natural Products Discovery Center: Release of the First 8490 Sequenced Strains for Exploring Actinobacteria Biosynthetic Diversity.</title>
        <authorList>
            <person name="Kalkreuter E."/>
            <person name="Kautsar S.A."/>
            <person name="Yang D."/>
            <person name="Bader C.D."/>
            <person name="Teijaro C.N."/>
            <person name="Fluegel L."/>
            <person name="Davis C.M."/>
            <person name="Simpson J.R."/>
            <person name="Lauterbach L."/>
            <person name="Steele A.D."/>
            <person name="Gui C."/>
            <person name="Meng S."/>
            <person name="Li G."/>
            <person name="Viehrig K."/>
            <person name="Ye F."/>
            <person name="Su P."/>
            <person name="Kiefer A.F."/>
            <person name="Nichols A."/>
            <person name="Cepeda A.J."/>
            <person name="Yan W."/>
            <person name="Fan B."/>
            <person name="Jiang Y."/>
            <person name="Adhikari A."/>
            <person name="Zheng C.-J."/>
            <person name="Schuster L."/>
            <person name="Cowan T.M."/>
            <person name="Smanski M.J."/>
            <person name="Chevrette M.G."/>
            <person name="De Carvalho L.P.S."/>
            <person name="Shen B."/>
        </authorList>
    </citation>
    <scope>NUCLEOTIDE SEQUENCE [LARGE SCALE GENOMIC DNA]</scope>
    <source>
        <strain evidence="1 2">NPDC002593</strain>
    </source>
</reference>
<dbReference type="RefSeq" id="WP_040827167.1">
    <property type="nucleotide sequence ID" value="NZ_JBIAQY010000019.1"/>
</dbReference>
<protein>
    <submittedName>
        <fullName evidence="1">Uncharacterized protein</fullName>
    </submittedName>
</protein>
<dbReference type="Proteomes" id="UP001601992">
    <property type="component" value="Unassembled WGS sequence"/>
</dbReference>
<accession>A0ABW6SDQ5</accession>
<sequence>MNGIANTIAPIGIAVSAIPGASVSRGVLAMQGTGHSVASVFGAELQAPQREIKTDKLERSWRPAFTNAGADAADAAPMAAYLLQAFHLRQAHPATVIRIRHRSRLR</sequence>
<keyword evidence="2" id="KW-1185">Reference proteome</keyword>
<proteinExistence type="predicted"/>
<name>A0ABW6SDQ5_9NOCA</name>
<evidence type="ECO:0000313" key="1">
    <source>
        <dbReference type="EMBL" id="MFF3573530.1"/>
    </source>
</evidence>
<evidence type="ECO:0000313" key="2">
    <source>
        <dbReference type="Proteomes" id="UP001601992"/>
    </source>
</evidence>
<organism evidence="1 2">
    <name type="scientific">Nocardia jiangxiensis</name>
    <dbReference type="NCBI Taxonomy" id="282685"/>
    <lineage>
        <taxon>Bacteria</taxon>
        <taxon>Bacillati</taxon>
        <taxon>Actinomycetota</taxon>
        <taxon>Actinomycetes</taxon>
        <taxon>Mycobacteriales</taxon>
        <taxon>Nocardiaceae</taxon>
        <taxon>Nocardia</taxon>
    </lineage>
</organism>
<comment type="caution">
    <text evidence="1">The sequence shown here is derived from an EMBL/GenBank/DDBJ whole genome shotgun (WGS) entry which is preliminary data.</text>
</comment>
<dbReference type="EMBL" id="JBIAQY010000019">
    <property type="protein sequence ID" value="MFF3573530.1"/>
    <property type="molecule type" value="Genomic_DNA"/>
</dbReference>